<reference evidence="2 3" key="1">
    <citation type="submission" date="2021-05" db="EMBL/GenBank/DDBJ databases">
        <title>The draft genome of Geobacter pelophilus DSM 12255.</title>
        <authorList>
            <person name="Xu Z."/>
            <person name="Masuda Y."/>
            <person name="Itoh H."/>
            <person name="Senoo K."/>
        </authorList>
    </citation>
    <scope>NUCLEOTIDE SEQUENCE [LARGE SCALE GENOMIC DNA]</scope>
    <source>
        <strain evidence="2 3">DSM 12255</strain>
    </source>
</reference>
<dbReference type="Gene3D" id="3.10.450.50">
    <property type="match status" value="1"/>
</dbReference>
<gene>
    <name evidence="2" type="ORF">KI809_11895</name>
</gene>
<dbReference type="SUPFAM" id="SSF54427">
    <property type="entry name" value="NTF2-like"/>
    <property type="match status" value="1"/>
</dbReference>
<accession>A0AAW4L242</accession>
<protein>
    <submittedName>
        <fullName evidence="2">Nuclear transport factor 2 family protein</fullName>
    </submittedName>
</protein>
<name>A0AAW4L242_9BACT</name>
<dbReference type="EMBL" id="JAHCVJ010000004">
    <property type="protein sequence ID" value="MBT0664998.1"/>
    <property type="molecule type" value="Genomic_DNA"/>
</dbReference>
<dbReference type="InterPro" id="IPR037401">
    <property type="entry name" value="SnoaL-like"/>
</dbReference>
<dbReference type="RefSeq" id="WP_214171765.1">
    <property type="nucleotide sequence ID" value="NZ_JAHCVJ010000004.1"/>
</dbReference>
<dbReference type="AlphaFoldDB" id="A0AAW4L242"/>
<evidence type="ECO:0000313" key="3">
    <source>
        <dbReference type="Proteomes" id="UP000811899"/>
    </source>
</evidence>
<feature type="domain" description="SnoaL-like" evidence="1">
    <location>
        <begin position="10"/>
        <end position="94"/>
    </location>
</feature>
<sequence length="117" mass="13104">MNKEFAEQFAREWIEAWNGHDLERVLAHYADDFEMNSPFIVQIAGEPSGRLTGKVAVGAYWAKALTMIPDLHFELIATLVGVNSVTLHYRGAGGRLAAEVFHFGPDNKVVRAFAHYE</sequence>
<proteinExistence type="predicted"/>
<evidence type="ECO:0000259" key="1">
    <source>
        <dbReference type="Pfam" id="PF12680"/>
    </source>
</evidence>
<dbReference type="InterPro" id="IPR032710">
    <property type="entry name" value="NTF2-like_dom_sf"/>
</dbReference>
<organism evidence="2 3">
    <name type="scientific">Geoanaerobacter pelophilus</name>
    <dbReference type="NCBI Taxonomy" id="60036"/>
    <lineage>
        <taxon>Bacteria</taxon>
        <taxon>Pseudomonadati</taxon>
        <taxon>Thermodesulfobacteriota</taxon>
        <taxon>Desulfuromonadia</taxon>
        <taxon>Geobacterales</taxon>
        <taxon>Geobacteraceae</taxon>
        <taxon>Geoanaerobacter</taxon>
    </lineage>
</organism>
<comment type="caution">
    <text evidence="2">The sequence shown here is derived from an EMBL/GenBank/DDBJ whole genome shotgun (WGS) entry which is preliminary data.</text>
</comment>
<evidence type="ECO:0000313" key="2">
    <source>
        <dbReference type="EMBL" id="MBT0664998.1"/>
    </source>
</evidence>
<dbReference type="Proteomes" id="UP000811899">
    <property type="component" value="Unassembled WGS sequence"/>
</dbReference>
<keyword evidence="3" id="KW-1185">Reference proteome</keyword>
<dbReference type="Pfam" id="PF12680">
    <property type="entry name" value="SnoaL_2"/>
    <property type="match status" value="1"/>
</dbReference>